<keyword evidence="12" id="KW-1185">Reference proteome</keyword>
<organism evidence="11 12">
    <name type="scientific">Paenibacillus baekrokdamisoli</name>
    <dbReference type="NCBI Taxonomy" id="1712516"/>
    <lineage>
        <taxon>Bacteria</taxon>
        <taxon>Bacillati</taxon>
        <taxon>Bacillota</taxon>
        <taxon>Bacilli</taxon>
        <taxon>Bacillales</taxon>
        <taxon>Paenibacillaceae</taxon>
        <taxon>Paenibacillus</taxon>
    </lineage>
</organism>
<evidence type="ECO:0000259" key="10">
    <source>
        <dbReference type="PROSITE" id="PS50110"/>
    </source>
</evidence>
<dbReference type="AlphaFoldDB" id="A0A3G9ISV4"/>
<keyword evidence="3 8" id="KW-0597">Phosphoprotein</keyword>
<dbReference type="PANTHER" id="PTHR42713">
    <property type="entry name" value="HISTIDINE KINASE-RELATED"/>
    <property type="match status" value="1"/>
</dbReference>
<name>A0A3G9ISV4_9BACL</name>
<dbReference type="PROSITE" id="PS01124">
    <property type="entry name" value="HTH_ARAC_FAMILY_2"/>
    <property type="match status" value="1"/>
</dbReference>
<gene>
    <name evidence="11" type="ORF">Back11_32950</name>
</gene>
<evidence type="ECO:0000259" key="9">
    <source>
        <dbReference type="PROSITE" id="PS01124"/>
    </source>
</evidence>
<reference evidence="11 12" key="1">
    <citation type="submission" date="2018-11" db="EMBL/GenBank/DDBJ databases">
        <title>Complete genome sequence of Paenibacillus baekrokdamisoli strain KCTC 33723.</title>
        <authorList>
            <person name="Kang S.W."/>
            <person name="Lee K.C."/>
            <person name="Kim K.K."/>
            <person name="Kim J.S."/>
            <person name="Kim D.S."/>
            <person name="Ko S.H."/>
            <person name="Yang S.H."/>
            <person name="Lee J.S."/>
        </authorList>
    </citation>
    <scope>NUCLEOTIDE SEQUENCE [LARGE SCALE GENOMIC DNA]</scope>
    <source>
        <strain evidence="11 12">KCTC 33723</strain>
    </source>
</reference>
<dbReference type="CDD" id="cd17536">
    <property type="entry name" value="REC_YesN-like"/>
    <property type="match status" value="1"/>
</dbReference>
<dbReference type="InterPro" id="IPR020449">
    <property type="entry name" value="Tscrpt_reg_AraC-type_HTH"/>
</dbReference>
<keyword evidence="5" id="KW-0805">Transcription regulation</keyword>
<keyword evidence="6 11" id="KW-0238">DNA-binding</keyword>
<dbReference type="InterPro" id="IPR018060">
    <property type="entry name" value="HTH_AraC"/>
</dbReference>
<dbReference type="EMBL" id="AP019308">
    <property type="protein sequence ID" value="BBH21950.1"/>
    <property type="molecule type" value="Genomic_DNA"/>
</dbReference>
<dbReference type="GO" id="GO:0003700">
    <property type="term" value="F:DNA-binding transcription factor activity"/>
    <property type="evidence" value="ECO:0007669"/>
    <property type="project" value="InterPro"/>
</dbReference>
<sequence>MYRVFIVDDEPFIIEGLYDIIDWAGLGLEIVGHAENGRKALEAMKQTLVDILITDISMPVMDGLELIHLVREFHEELKVIVLSGFNEFSYLKEGMRLGIENYLLKPINVEELRSTLINVVDKLDSFKEGQMIAEFNTQILKDNTLHRWLTHQIGESEFVERADLLHIEFNHPYMAAAVLRLEKDHAEVFELIGKQLKNNRSLTLFRDIDGDLIVLAVMDDVSKGREVFLQVMKDIQEKLVNYRPLRISIGSVECLPDQAAASYRNAKKTQDYFWIYPELELMDYGELPIRQELDQVDFTLDWAVYVKTLISKDKDSLHQQIKSDFSRIQTLSGVMPHDIQNVALEMIVRFKVELKAIRHTDDDPELFYEAFQRVRAAETIDELSETIQDVADMTVDFLISDVKSPVVQQVLNRIDKAYAEELSLKMLGIQYNIHPVYLGQLFHKETGQTFTEFINKYRIDKAKELLTTTNLKVHEIARNVGYWETGYFYKQFKKYVGISPTDYKGLL</sequence>
<dbReference type="InterPro" id="IPR041522">
    <property type="entry name" value="CdaR_GGDEF"/>
</dbReference>
<dbReference type="GO" id="GO:0005737">
    <property type="term" value="C:cytoplasm"/>
    <property type="evidence" value="ECO:0007669"/>
    <property type="project" value="UniProtKB-SubCell"/>
</dbReference>
<dbReference type="Gene3D" id="3.40.50.2300">
    <property type="match status" value="1"/>
</dbReference>
<dbReference type="GO" id="GO:0000160">
    <property type="term" value="P:phosphorelay signal transduction system"/>
    <property type="evidence" value="ECO:0007669"/>
    <property type="project" value="UniProtKB-KW"/>
</dbReference>
<evidence type="ECO:0000313" key="12">
    <source>
        <dbReference type="Proteomes" id="UP000275368"/>
    </source>
</evidence>
<dbReference type="SUPFAM" id="SSF52172">
    <property type="entry name" value="CheY-like"/>
    <property type="match status" value="1"/>
</dbReference>
<dbReference type="GO" id="GO:0043565">
    <property type="term" value="F:sequence-specific DNA binding"/>
    <property type="evidence" value="ECO:0007669"/>
    <property type="project" value="InterPro"/>
</dbReference>
<dbReference type="RefSeq" id="WP_125666343.1">
    <property type="nucleotide sequence ID" value="NZ_AP019308.1"/>
</dbReference>
<accession>A0A3G9ISV4</accession>
<dbReference type="PROSITE" id="PS50110">
    <property type="entry name" value="RESPONSE_REGULATORY"/>
    <property type="match status" value="1"/>
</dbReference>
<keyword evidence="4" id="KW-0902">Two-component regulatory system</keyword>
<dbReference type="InterPro" id="IPR018062">
    <property type="entry name" value="HTH_AraC-typ_CS"/>
</dbReference>
<dbReference type="PROSITE" id="PS00041">
    <property type="entry name" value="HTH_ARAC_FAMILY_1"/>
    <property type="match status" value="1"/>
</dbReference>
<keyword evidence="7" id="KW-0804">Transcription</keyword>
<protein>
    <submittedName>
        <fullName evidence="11">DNA-binding response regulator</fullName>
    </submittedName>
</protein>
<evidence type="ECO:0000256" key="4">
    <source>
        <dbReference type="ARBA" id="ARBA00023012"/>
    </source>
</evidence>
<dbReference type="PANTHER" id="PTHR42713:SF3">
    <property type="entry name" value="TRANSCRIPTIONAL REGULATORY PROTEIN HPTR"/>
    <property type="match status" value="1"/>
</dbReference>
<dbReference type="Pfam" id="PF17853">
    <property type="entry name" value="GGDEF_2"/>
    <property type="match status" value="1"/>
</dbReference>
<evidence type="ECO:0000256" key="8">
    <source>
        <dbReference type="PROSITE-ProRule" id="PRU00169"/>
    </source>
</evidence>
<dbReference type="Pfam" id="PF00072">
    <property type="entry name" value="Response_reg"/>
    <property type="match status" value="1"/>
</dbReference>
<dbReference type="Proteomes" id="UP000275368">
    <property type="component" value="Chromosome"/>
</dbReference>
<dbReference type="Pfam" id="PF12833">
    <property type="entry name" value="HTH_18"/>
    <property type="match status" value="1"/>
</dbReference>
<dbReference type="SUPFAM" id="SSF46689">
    <property type="entry name" value="Homeodomain-like"/>
    <property type="match status" value="1"/>
</dbReference>
<keyword evidence="2" id="KW-0963">Cytoplasm</keyword>
<evidence type="ECO:0000256" key="5">
    <source>
        <dbReference type="ARBA" id="ARBA00023015"/>
    </source>
</evidence>
<evidence type="ECO:0000256" key="1">
    <source>
        <dbReference type="ARBA" id="ARBA00004496"/>
    </source>
</evidence>
<feature type="domain" description="HTH araC/xylS-type" evidence="9">
    <location>
        <begin position="408"/>
        <end position="506"/>
    </location>
</feature>
<dbReference type="InterPro" id="IPR011006">
    <property type="entry name" value="CheY-like_superfamily"/>
</dbReference>
<evidence type="ECO:0000256" key="6">
    <source>
        <dbReference type="ARBA" id="ARBA00023125"/>
    </source>
</evidence>
<dbReference type="Gene3D" id="1.10.10.60">
    <property type="entry name" value="Homeodomain-like"/>
    <property type="match status" value="2"/>
</dbReference>
<dbReference type="OrthoDB" id="342399at2"/>
<proteinExistence type="predicted"/>
<dbReference type="SMART" id="SM00448">
    <property type="entry name" value="REC"/>
    <property type="match status" value="1"/>
</dbReference>
<dbReference type="InterPro" id="IPR051552">
    <property type="entry name" value="HptR"/>
</dbReference>
<evidence type="ECO:0000256" key="7">
    <source>
        <dbReference type="ARBA" id="ARBA00023163"/>
    </source>
</evidence>
<dbReference type="InterPro" id="IPR001789">
    <property type="entry name" value="Sig_transdc_resp-reg_receiver"/>
</dbReference>
<feature type="modified residue" description="4-aspartylphosphate" evidence="8">
    <location>
        <position position="55"/>
    </location>
</feature>
<evidence type="ECO:0000256" key="3">
    <source>
        <dbReference type="ARBA" id="ARBA00022553"/>
    </source>
</evidence>
<evidence type="ECO:0000313" key="11">
    <source>
        <dbReference type="EMBL" id="BBH21950.1"/>
    </source>
</evidence>
<feature type="domain" description="Response regulatory" evidence="10">
    <location>
        <begin position="3"/>
        <end position="120"/>
    </location>
</feature>
<comment type="subcellular location">
    <subcellularLocation>
        <location evidence="1">Cytoplasm</location>
    </subcellularLocation>
</comment>
<evidence type="ECO:0000256" key="2">
    <source>
        <dbReference type="ARBA" id="ARBA00022490"/>
    </source>
</evidence>
<dbReference type="InterPro" id="IPR009057">
    <property type="entry name" value="Homeodomain-like_sf"/>
</dbReference>
<dbReference type="SMART" id="SM00342">
    <property type="entry name" value="HTH_ARAC"/>
    <property type="match status" value="1"/>
</dbReference>
<dbReference type="KEGG" id="pbk:Back11_32950"/>
<dbReference type="PRINTS" id="PR00032">
    <property type="entry name" value="HTHARAC"/>
</dbReference>